<feature type="compositionally biased region" description="Basic and acidic residues" evidence="1">
    <location>
        <begin position="62"/>
        <end position="75"/>
    </location>
</feature>
<dbReference type="RefSeq" id="WP_241050530.1">
    <property type="nucleotide sequence ID" value="NZ_JAKZBV010000001.1"/>
</dbReference>
<accession>A0ABS9TW41</accession>
<evidence type="ECO:0000313" key="4">
    <source>
        <dbReference type="Proteomes" id="UP001202922"/>
    </source>
</evidence>
<keyword evidence="2" id="KW-0812">Transmembrane</keyword>
<reference evidence="3 4" key="1">
    <citation type="submission" date="2022-03" db="EMBL/GenBank/DDBJ databases">
        <title>Sinomonas sp. isolated from a soil.</title>
        <authorList>
            <person name="Han J."/>
            <person name="Kim D.-U."/>
        </authorList>
    </citation>
    <scope>NUCLEOTIDE SEQUENCE [LARGE SCALE GENOMIC DNA]</scope>
    <source>
        <strain evidence="3 4">5-5</strain>
    </source>
</reference>
<sequence length="75" mass="8356">MAEELIGWAVSALVVLVVVAFIVYLFAVARLPDERPRVSTYDRHGKLIGRYENPGEQIAPGRRGDPRAQRKEHGG</sequence>
<evidence type="ECO:0000313" key="3">
    <source>
        <dbReference type="EMBL" id="MCH6468639.1"/>
    </source>
</evidence>
<keyword evidence="2" id="KW-0472">Membrane</keyword>
<keyword evidence="2" id="KW-1133">Transmembrane helix</keyword>
<feature type="transmembrane region" description="Helical" evidence="2">
    <location>
        <begin position="6"/>
        <end position="27"/>
    </location>
</feature>
<evidence type="ECO:0000256" key="2">
    <source>
        <dbReference type="SAM" id="Phobius"/>
    </source>
</evidence>
<protein>
    <submittedName>
        <fullName evidence="3">Uncharacterized protein</fullName>
    </submittedName>
</protein>
<dbReference type="Proteomes" id="UP001202922">
    <property type="component" value="Unassembled WGS sequence"/>
</dbReference>
<gene>
    <name evidence="3" type="ORF">L0M17_01335</name>
</gene>
<name>A0ABS9TW41_9MICC</name>
<feature type="region of interest" description="Disordered" evidence="1">
    <location>
        <begin position="49"/>
        <end position="75"/>
    </location>
</feature>
<organism evidence="3 4">
    <name type="scientific">Sinomonas terrae</name>
    <dbReference type="NCBI Taxonomy" id="2908838"/>
    <lineage>
        <taxon>Bacteria</taxon>
        <taxon>Bacillati</taxon>
        <taxon>Actinomycetota</taxon>
        <taxon>Actinomycetes</taxon>
        <taxon>Micrococcales</taxon>
        <taxon>Micrococcaceae</taxon>
        <taxon>Sinomonas</taxon>
    </lineage>
</organism>
<comment type="caution">
    <text evidence="3">The sequence shown here is derived from an EMBL/GenBank/DDBJ whole genome shotgun (WGS) entry which is preliminary data.</text>
</comment>
<dbReference type="EMBL" id="JAKZBV010000001">
    <property type="protein sequence ID" value="MCH6468639.1"/>
    <property type="molecule type" value="Genomic_DNA"/>
</dbReference>
<evidence type="ECO:0000256" key="1">
    <source>
        <dbReference type="SAM" id="MobiDB-lite"/>
    </source>
</evidence>
<proteinExistence type="predicted"/>
<keyword evidence="4" id="KW-1185">Reference proteome</keyword>